<dbReference type="RefSeq" id="WP_032281138.1">
    <property type="nucleotide sequence ID" value="NZ_JAHTJH010000044.1"/>
</dbReference>
<evidence type="ECO:0000313" key="2">
    <source>
        <dbReference type="EMBL" id="BAQ01440.1"/>
    </source>
</evidence>
<evidence type="ECO:0000313" key="1">
    <source>
        <dbReference type="EMBL" id="AIG62861.1"/>
    </source>
</evidence>
<name>A0A0A8J7X4_ECOLX</name>
<sequence>MRLQGYFEILRLTIQFQEYKNKTDFIINHPWRLLLLALLKIIRRFHNLLNRGAMKKLIISNKPNGVYVDDSFLRIEYNNGNYEVIIENVNDVTTPVVNNIKSTALQTFSSNRKVVFVHAFYHEEAIYIFNQLSMFFDYDIIISSPHADIINRAKEKFGSERVIGLITPNHGRDVLPFLICLKFINVENYSHFVKLHTKKSKHLRDKGRWFRLNVEFLIGNKSVTDKIFQLMPDNAPIILGESVLEIQDHLENNVHWLAFLLAKDPSCIDSKFIPGTMFLGTGSFLRLVKSLNLHRYKIEKEAGQLDGCCVHAMERYFGYLASVHGGNCDALEAFVGKEEAKL</sequence>
<protein>
    <submittedName>
        <fullName evidence="2">Putative glycosyltransferase</fullName>
    </submittedName>
    <submittedName>
        <fullName evidence="1">Rhamnan synthesis protein F</fullName>
    </submittedName>
</protein>
<reference evidence="1" key="2">
    <citation type="journal article" date="2016" name="PLoS ONE">
        <title>Comparison of O-Antigen Gene Clusters of All O-Serogroups of Escherichia coli and Proposal for Adopting a New Nomenclature for O-Typing.</title>
        <authorList>
            <person name="DebRoy C."/>
            <person name="Fratamico P.M."/>
            <person name="Yan X."/>
            <person name="Baranzoni G."/>
            <person name="Liu Y."/>
            <person name="Needleman D.S."/>
            <person name="Tebbs R."/>
            <person name="O'Connell C.D."/>
            <person name="Allred A."/>
            <person name="Swimley M."/>
            <person name="Mwangi M."/>
            <person name="Kapur V."/>
            <person name="Raygoza Garay J.A."/>
            <person name="Roberts E.L."/>
            <person name="Katani R."/>
        </authorList>
    </citation>
    <scope>NUCLEOTIDE SEQUENCE</scope>
    <source>
        <strain evidence="1">H 320a</strain>
    </source>
</reference>
<dbReference type="AlphaFoldDB" id="A0A0A8J7X4"/>
<reference evidence="2" key="1">
    <citation type="journal article" date="2014" name="DNA Res.">
        <title>A complete view of the genetic diversity of the Escherichia coli O-antigen biosynthesis gene cluster.</title>
        <authorList>
            <person name="Iguchi A."/>
            <person name="Iyoda S."/>
            <person name="Kikuchi T."/>
            <person name="Ogura Y."/>
            <person name="Katsura K."/>
            <person name="Ohnishi M."/>
            <person name="Hayashi T."/>
            <person name="Thomson N.R."/>
        </authorList>
    </citation>
    <scope>NUCLEOTIDE SEQUENCE</scope>
    <source>
        <strain evidence="2">H320a</strain>
    </source>
</reference>
<dbReference type="GO" id="GO:0016740">
    <property type="term" value="F:transferase activity"/>
    <property type="evidence" value="ECO:0007669"/>
    <property type="project" value="UniProtKB-KW"/>
</dbReference>
<proteinExistence type="predicted"/>
<dbReference type="EMBL" id="KJ778810">
    <property type="protein sequence ID" value="AIG62861.1"/>
    <property type="molecule type" value="Genomic_DNA"/>
</dbReference>
<organism evidence="2">
    <name type="scientific">Escherichia coli</name>
    <dbReference type="NCBI Taxonomy" id="562"/>
    <lineage>
        <taxon>Bacteria</taxon>
        <taxon>Pseudomonadati</taxon>
        <taxon>Pseudomonadota</taxon>
        <taxon>Gammaproteobacteria</taxon>
        <taxon>Enterobacterales</taxon>
        <taxon>Enterobacteriaceae</taxon>
        <taxon>Escherichia</taxon>
    </lineage>
</organism>
<dbReference type="Pfam" id="PF05045">
    <property type="entry name" value="RgpF"/>
    <property type="match status" value="1"/>
</dbReference>
<dbReference type="EMBL" id="AB812044">
    <property type="protein sequence ID" value="BAQ01440.1"/>
    <property type="molecule type" value="Genomic_DNA"/>
</dbReference>
<keyword evidence="2" id="KW-0808">Transferase</keyword>
<accession>A0A0A8J7X4</accession>
<dbReference type="InterPro" id="IPR007739">
    <property type="entry name" value="RgpF"/>
</dbReference>